<organism evidence="1 2">
    <name type="scientific">Pisolithus tinctorius Marx 270</name>
    <dbReference type="NCBI Taxonomy" id="870435"/>
    <lineage>
        <taxon>Eukaryota</taxon>
        <taxon>Fungi</taxon>
        <taxon>Dikarya</taxon>
        <taxon>Basidiomycota</taxon>
        <taxon>Agaricomycotina</taxon>
        <taxon>Agaricomycetes</taxon>
        <taxon>Agaricomycetidae</taxon>
        <taxon>Boletales</taxon>
        <taxon>Sclerodermatineae</taxon>
        <taxon>Pisolithaceae</taxon>
        <taxon>Pisolithus</taxon>
    </lineage>
</organism>
<dbReference type="Proteomes" id="UP000054217">
    <property type="component" value="Unassembled WGS sequence"/>
</dbReference>
<keyword evidence="2" id="KW-1185">Reference proteome</keyword>
<dbReference type="STRING" id="870435.A0A0C3PJ02"/>
<evidence type="ECO:0000313" key="2">
    <source>
        <dbReference type="Proteomes" id="UP000054217"/>
    </source>
</evidence>
<protein>
    <submittedName>
        <fullName evidence="1">Uncharacterized protein</fullName>
    </submittedName>
</protein>
<dbReference type="HOGENOM" id="CLU_092516_0_0_1"/>
<dbReference type="OrthoDB" id="4251012at2759"/>
<name>A0A0C3PJ02_PISTI</name>
<dbReference type="Gene3D" id="3.40.50.720">
    <property type="entry name" value="NAD(P)-binding Rossmann-like Domain"/>
    <property type="match status" value="1"/>
</dbReference>
<proteinExistence type="predicted"/>
<sequence length="263" mass="29104">MDLDYILPFSAIPENGCEIDGLDNKLELAHHIIMLINLLRILGAVKTKKASSQLVTWPAQVIFLLSPNHGLFGNDDLYSESKISLETLFNHWNSESWGEYLCLAGAVIGWTCSMGLMDATNIFAWEVEAYSVHTFSTKKMAFNILDLNGGIDHLPDLADITTCIRMDLNKKSELCHAITHDNALDFKVINGAEGECALQNVNVVPHANFKFDLPTLEPASAFEELSKSHSIINSEKVIIMTGFTEVSPFTDSVGDGSSQRIHY</sequence>
<reference evidence="1 2" key="1">
    <citation type="submission" date="2014-04" db="EMBL/GenBank/DDBJ databases">
        <authorList>
            <consortium name="DOE Joint Genome Institute"/>
            <person name="Kuo A."/>
            <person name="Kohler A."/>
            <person name="Costa M.D."/>
            <person name="Nagy L.G."/>
            <person name="Floudas D."/>
            <person name="Copeland A."/>
            <person name="Barry K.W."/>
            <person name="Cichocki N."/>
            <person name="Veneault-Fourrey C."/>
            <person name="LaButti K."/>
            <person name="Lindquist E.A."/>
            <person name="Lipzen A."/>
            <person name="Lundell T."/>
            <person name="Morin E."/>
            <person name="Murat C."/>
            <person name="Sun H."/>
            <person name="Tunlid A."/>
            <person name="Henrissat B."/>
            <person name="Grigoriev I.V."/>
            <person name="Hibbett D.S."/>
            <person name="Martin F."/>
            <person name="Nordberg H.P."/>
            <person name="Cantor M.N."/>
            <person name="Hua S.X."/>
        </authorList>
    </citation>
    <scope>NUCLEOTIDE SEQUENCE [LARGE SCALE GENOMIC DNA]</scope>
    <source>
        <strain evidence="1 2">Marx 270</strain>
    </source>
</reference>
<reference evidence="2" key="2">
    <citation type="submission" date="2015-01" db="EMBL/GenBank/DDBJ databases">
        <title>Evolutionary Origins and Diversification of the Mycorrhizal Mutualists.</title>
        <authorList>
            <consortium name="DOE Joint Genome Institute"/>
            <consortium name="Mycorrhizal Genomics Consortium"/>
            <person name="Kohler A."/>
            <person name="Kuo A."/>
            <person name="Nagy L.G."/>
            <person name="Floudas D."/>
            <person name="Copeland A."/>
            <person name="Barry K.W."/>
            <person name="Cichocki N."/>
            <person name="Veneault-Fourrey C."/>
            <person name="LaButti K."/>
            <person name="Lindquist E.A."/>
            <person name="Lipzen A."/>
            <person name="Lundell T."/>
            <person name="Morin E."/>
            <person name="Murat C."/>
            <person name="Riley R."/>
            <person name="Ohm R."/>
            <person name="Sun H."/>
            <person name="Tunlid A."/>
            <person name="Henrissat B."/>
            <person name="Grigoriev I.V."/>
            <person name="Hibbett D.S."/>
            <person name="Martin F."/>
        </authorList>
    </citation>
    <scope>NUCLEOTIDE SEQUENCE [LARGE SCALE GENOMIC DNA]</scope>
    <source>
        <strain evidence="2">Marx 270</strain>
    </source>
</reference>
<dbReference type="InParanoid" id="A0A0C3PJ02"/>
<evidence type="ECO:0000313" key="1">
    <source>
        <dbReference type="EMBL" id="KIO08104.1"/>
    </source>
</evidence>
<accession>A0A0C3PJ02</accession>
<dbReference type="EMBL" id="KN831958">
    <property type="protein sequence ID" value="KIO08104.1"/>
    <property type="molecule type" value="Genomic_DNA"/>
</dbReference>
<dbReference type="AlphaFoldDB" id="A0A0C3PJ02"/>
<gene>
    <name evidence="1" type="ORF">M404DRAFT_23380</name>
</gene>